<accession>A0ABP9YP50</accession>
<evidence type="ECO:0000256" key="1">
    <source>
        <dbReference type="SAM" id="MobiDB-lite"/>
    </source>
</evidence>
<reference evidence="3 4" key="1">
    <citation type="submission" date="2024-04" db="EMBL/GenBank/DDBJ databases">
        <title>genome sequences of Mucor flavus KT1a and Helicostylum pulchrum KT1b strains isolated from the surface of a dry-aged beef.</title>
        <authorList>
            <person name="Toyotome T."/>
            <person name="Hosono M."/>
            <person name="Torimaru M."/>
            <person name="Fukuda K."/>
            <person name="Mikami N."/>
        </authorList>
    </citation>
    <scope>NUCLEOTIDE SEQUENCE [LARGE SCALE GENOMIC DNA]</scope>
    <source>
        <strain evidence="3 4">KT1a</strain>
    </source>
</reference>
<gene>
    <name evidence="3" type="ORF">MFLAVUS_002030</name>
</gene>
<protein>
    <submittedName>
        <fullName evidence="3">Uncharacterized protein</fullName>
    </submittedName>
</protein>
<dbReference type="Proteomes" id="UP001473302">
    <property type="component" value="Unassembled WGS sequence"/>
</dbReference>
<evidence type="ECO:0000256" key="2">
    <source>
        <dbReference type="SAM" id="Phobius"/>
    </source>
</evidence>
<proteinExistence type="predicted"/>
<feature type="compositionally biased region" description="Low complexity" evidence="1">
    <location>
        <begin position="72"/>
        <end position="81"/>
    </location>
</feature>
<evidence type="ECO:0000313" key="4">
    <source>
        <dbReference type="Proteomes" id="UP001473302"/>
    </source>
</evidence>
<keyword evidence="2" id="KW-0472">Membrane</keyword>
<comment type="caution">
    <text evidence="3">The sequence shown here is derived from an EMBL/GenBank/DDBJ whole genome shotgun (WGS) entry which is preliminary data.</text>
</comment>
<keyword evidence="2" id="KW-0812">Transmembrane</keyword>
<feature type="region of interest" description="Disordered" evidence="1">
    <location>
        <begin position="60"/>
        <end position="113"/>
    </location>
</feature>
<keyword evidence="4" id="KW-1185">Reference proteome</keyword>
<sequence length="113" mass="12868">MSPTSFNILWILCVLLLFAAFVLAIRRRRLAAKAEALAHEQHRNTVTFIRSTGQDVRIHMPRTVDPTPQQPIPIITTTSSIQPPPPAFDREEPPPPSYQDYRKDVLVQSPRND</sequence>
<name>A0ABP9YP50_9FUNG</name>
<evidence type="ECO:0000313" key="3">
    <source>
        <dbReference type="EMBL" id="GAA5808638.1"/>
    </source>
</evidence>
<feature type="transmembrane region" description="Helical" evidence="2">
    <location>
        <begin position="6"/>
        <end position="25"/>
    </location>
</feature>
<organism evidence="3 4">
    <name type="scientific">Mucor flavus</name>
    <dbReference type="NCBI Taxonomy" id="439312"/>
    <lineage>
        <taxon>Eukaryota</taxon>
        <taxon>Fungi</taxon>
        <taxon>Fungi incertae sedis</taxon>
        <taxon>Mucoromycota</taxon>
        <taxon>Mucoromycotina</taxon>
        <taxon>Mucoromycetes</taxon>
        <taxon>Mucorales</taxon>
        <taxon>Mucorineae</taxon>
        <taxon>Mucoraceae</taxon>
        <taxon>Mucor</taxon>
    </lineage>
</organism>
<dbReference type="EMBL" id="BAABUK010000003">
    <property type="protein sequence ID" value="GAA5808638.1"/>
    <property type="molecule type" value="Genomic_DNA"/>
</dbReference>
<keyword evidence="2" id="KW-1133">Transmembrane helix</keyword>